<dbReference type="Gene3D" id="1.25.40.10">
    <property type="entry name" value="Tetratricopeptide repeat domain"/>
    <property type="match status" value="2"/>
</dbReference>
<comment type="caution">
    <text evidence="1">The sequence shown here is derived from an EMBL/GenBank/DDBJ whole genome shotgun (WGS) entry which is preliminary data.</text>
</comment>
<dbReference type="EMBL" id="CAJNNV010028334">
    <property type="protein sequence ID" value="CAE8624181.1"/>
    <property type="molecule type" value="Genomic_DNA"/>
</dbReference>
<accession>A0A813GJ82</accession>
<dbReference type="Proteomes" id="UP000654075">
    <property type="component" value="Unassembled WGS sequence"/>
</dbReference>
<dbReference type="AlphaFoldDB" id="A0A813GJ82"/>
<evidence type="ECO:0008006" key="3">
    <source>
        <dbReference type="Google" id="ProtNLM"/>
    </source>
</evidence>
<dbReference type="SMART" id="SM00028">
    <property type="entry name" value="TPR"/>
    <property type="match status" value="4"/>
</dbReference>
<evidence type="ECO:0000313" key="2">
    <source>
        <dbReference type="Proteomes" id="UP000654075"/>
    </source>
</evidence>
<proteinExistence type="predicted"/>
<dbReference type="SUPFAM" id="SSF48452">
    <property type="entry name" value="TPR-like"/>
    <property type="match status" value="2"/>
</dbReference>
<protein>
    <recommendedName>
        <fullName evidence="3">MalT-like TPR region domain-containing protein</fullName>
    </recommendedName>
</protein>
<name>A0A813GJ82_POLGL</name>
<evidence type="ECO:0000313" key="1">
    <source>
        <dbReference type="EMBL" id="CAE8624181.1"/>
    </source>
</evidence>
<organism evidence="1 2">
    <name type="scientific">Polarella glacialis</name>
    <name type="common">Dinoflagellate</name>
    <dbReference type="NCBI Taxonomy" id="89957"/>
    <lineage>
        <taxon>Eukaryota</taxon>
        <taxon>Sar</taxon>
        <taxon>Alveolata</taxon>
        <taxon>Dinophyceae</taxon>
        <taxon>Suessiales</taxon>
        <taxon>Suessiaceae</taxon>
        <taxon>Polarella</taxon>
    </lineage>
</organism>
<feature type="non-terminal residue" evidence="1">
    <location>
        <position position="357"/>
    </location>
</feature>
<keyword evidence="2" id="KW-1185">Reference proteome</keyword>
<reference evidence="1" key="1">
    <citation type="submission" date="2021-02" db="EMBL/GenBank/DDBJ databases">
        <authorList>
            <person name="Dougan E. K."/>
            <person name="Rhodes N."/>
            <person name="Thang M."/>
            <person name="Chan C."/>
        </authorList>
    </citation>
    <scope>NUCLEOTIDE SEQUENCE</scope>
</reference>
<dbReference type="InterPro" id="IPR011990">
    <property type="entry name" value="TPR-like_helical_dom_sf"/>
</dbReference>
<gene>
    <name evidence="1" type="ORF">PGLA1383_LOCUS41358</name>
</gene>
<sequence length="357" mass="37066">AKALQTRLNVLRTADGANVLTNLSIAYAESGDLKAALGASEEAWRVRDLTSTMNSSEGAALLLNVGGLRLALEDLGGASAALAGAKDIRERCGSLETVAGAELLRSIGLVCFAQGASEDALQRFGEARALLLRLGALETPGGVELLRSIGLVRFRQGLLDAAIASYTEALEMCKGSESSALLLTNLGVASREMKDDAGAVKALNEAAEVYVRLGLAKSPEAKALDRIRSQVRPRVSDPRVEQTSIMSDKAIAKWAAELTKLAVERGQGVQLRRSLGSEQGGLENLEGARLLASLGAARGSAGDVDGAIEALDSAAKIFAALGGDVARGLEAAELLRNLGFARGLRGDAAGELGDYEQ</sequence>
<dbReference type="InterPro" id="IPR019734">
    <property type="entry name" value="TPR_rpt"/>
</dbReference>
<feature type="non-terminal residue" evidence="1">
    <location>
        <position position="1"/>
    </location>
</feature>